<gene>
    <name evidence="3" type="ORF">GCM10007088_06500</name>
</gene>
<feature type="chain" id="PRO_5045636280" description="GLPGLI family protein" evidence="2">
    <location>
        <begin position="28"/>
        <end position="293"/>
    </location>
</feature>
<evidence type="ECO:0008006" key="5">
    <source>
        <dbReference type="Google" id="ProtNLM"/>
    </source>
</evidence>
<dbReference type="NCBIfam" id="TIGR01200">
    <property type="entry name" value="GLPGLI"/>
    <property type="match status" value="1"/>
</dbReference>
<dbReference type="InterPro" id="IPR005901">
    <property type="entry name" value="GLPGLI"/>
</dbReference>
<protein>
    <recommendedName>
        <fullName evidence="5">GLPGLI family protein</fullName>
    </recommendedName>
</protein>
<feature type="compositionally biased region" description="Basic and acidic residues" evidence="1">
    <location>
        <begin position="243"/>
        <end position="267"/>
    </location>
</feature>
<evidence type="ECO:0000256" key="2">
    <source>
        <dbReference type="SAM" id="SignalP"/>
    </source>
</evidence>
<name>A0ABQ2H774_9PORP</name>
<accession>A0ABQ2H774</accession>
<reference evidence="4" key="1">
    <citation type="journal article" date="2019" name="Int. J. Syst. Evol. Microbiol.">
        <title>The Global Catalogue of Microorganisms (GCM) 10K type strain sequencing project: providing services to taxonomists for standard genome sequencing and annotation.</title>
        <authorList>
            <consortium name="The Broad Institute Genomics Platform"/>
            <consortium name="The Broad Institute Genome Sequencing Center for Infectious Disease"/>
            <person name="Wu L."/>
            <person name="Ma J."/>
        </authorList>
    </citation>
    <scope>NUCLEOTIDE SEQUENCE [LARGE SCALE GENOMIC DNA]</scope>
    <source>
        <strain evidence="4">JCM 30531</strain>
    </source>
</reference>
<dbReference type="Proteomes" id="UP000653477">
    <property type="component" value="Unassembled WGS sequence"/>
</dbReference>
<feature type="region of interest" description="Disordered" evidence="1">
    <location>
        <begin position="243"/>
        <end position="293"/>
    </location>
</feature>
<organism evidence="3 4">
    <name type="scientific">Porphyromonas pasteri</name>
    <dbReference type="NCBI Taxonomy" id="1583331"/>
    <lineage>
        <taxon>Bacteria</taxon>
        <taxon>Pseudomonadati</taxon>
        <taxon>Bacteroidota</taxon>
        <taxon>Bacteroidia</taxon>
        <taxon>Bacteroidales</taxon>
        <taxon>Porphyromonadaceae</taxon>
        <taxon>Porphyromonas</taxon>
    </lineage>
</organism>
<keyword evidence="4" id="KW-1185">Reference proteome</keyword>
<sequence length="293" mass="33912">MKPLLLRTLFLAIGIGSLCFHSTTASAQAPQKTDRHHALSDTIALTIFDYAQYRAYYRKQYRDTPSDPREYRWLQLLQIGGKYQGYVNYGELRADSIWNASIKAGKSDAELHPEWSAAKDESLPDVKLLFDRNKGVLDAYDRVFVSKYHYSEPIPQQQWTMVRGDSTILGYTCHKATTRFRGRDYVAWYTEEIPYPYGPYKFGGLPGLITCIYDTQREHIYTLVGFEKAPALDYIYYGNGRRKPTEGTREEVNKLQRQYHEQPDLFKSDLITPAPGTKINRKPPKPYNPIELE</sequence>
<feature type="signal peptide" evidence="2">
    <location>
        <begin position="1"/>
        <end position="27"/>
    </location>
</feature>
<comment type="caution">
    <text evidence="3">The sequence shown here is derived from an EMBL/GenBank/DDBJ whole genome shotgun (WGS) entry which is preliminary data.</text>
</comment>
<evidence type="ECO:0000313" key="4">
    <source>
        <dbReference type="Proteomes" id="UP000653477"/>
    </source>
</evidence>
<keyword evidence="2" id="KW-0732">Signal</keyword>
<evidence type="ECO:0000256" key="1">
    <source>
        <dbReference type="SAM" id="MobiDB-lite"/>
    </source>
</evidence>
<dbReference type="RefSeq" id="WP_188807682.1">
    <property type="nucleotide sequence ID" value="NZ_BMPU01000001.1"/>
</dbReference>
<proteinExistence type="predicted"/>
<dbReference type="EMBL" id="BMPU01000001">
    <property type="protein sequence ID" value="GGM50609.1"/>
    <property type="molecule type" value="Genomic_DNA"/>
</dbReference>
<evidence type="ECO:0000313" key="3">
    <source>
        <dbReference type="EMBL" id="GGM50609.1"/>
    </source>
</evidence>
<dbReference type="Pfam" id="PF09697">
    <property type="entry name" value="Porph_ging"/>
    <property type="match status" value="1"/>
</dbReference>